<comment type="caution">
    <text evidence="5">The sequence shown here is derived from an EMBL/GenBank/DDBJ whole genome shotgun (WGS) entry which is preliminary data.</text>
</comment>
<dbReference type="CDD" id="cd06093">
    <property type="entry name" value="PX_domain"/>
    <property type="match status" value="1"/>
</dbReference>
<feature type="region of interest" description="Disordered" evidence="2">
    <location>
        <begin position="841"/>
        <end position="901"/>
    </location>
</feature>
<dbReference type="EMBL" id="LXJU01000026">
    <property type="protein sequence ID" value="OGE48677.1"/>
    <property type="molecule type" value="Genomic_DNA"/>
</dbReference>
<dbReference type="PROSITE" id="PS50238">
    <property type="entry name" value="RHOGAP"/>
    <property type="match status" value="1"/>
</dbReference>
<dbReference type="OrthoDB" id="185175at2759"/>
<evidence type="ECO:0000256" key="1">
    <source>
        <dbReference type="ARBA" id="ARBA00022468"/>
    </source>
</evidence>
<feature type="compositionally biased region" description="Polar residues" evidence="2">
    <location>
        <begin position="1248"/>
        <end position="1260"/>
    </location>
</feature>
<feature type="compositionally biased region" description="Low complexity" evidence="2">
    <location>
        <begin position="105"/>
        <end position="114"/>
    </location>
</feature>
<feature type="compositionally biased region" description="Low complexity" evidence="2">
    <location>
        <begin position="841"/>
        <end position="852"/>
    </location>
</feature>
<name>A0A1F5L6H6_PENAI</name>
<dbReference type="InterPro" id="IPR001849">
    <property type="entry name" value="PH_domain"/>
</dbReference>
<evidence type="ECO:0000313" key="5">
    <source>
        <dbReference type="EMBL" id="OGE48677.1"/>
    </source>
</evidence>
<gene>
    <name evidence="5" type="ORF">PENARI_c026G01011</name>
</gene>
<dbReference type="Proteomes" id="UP000177622">
    <property type="component" value="Unassembled WGS sequence"/>
</dbReference>
<sequence length="1331" mass="144594">MSQVPRRGSDESSSTPRNLSSSYPSMNNGLIPRDYLARSDRPGPAPGSRHITPSPLHTSSLPQSYRVDGASSQSPLSPGSSNPSPSQNRSPIARVANATFPAPPSSGQSSSQSPIMAGPESDQKSGSLDENNVPKPPSAPEPDRSASSSVSSMHSMPGDRPAHRVMPRTSSIDSAISSLSSTSQRSTFDVNSLSPADINNLINAAGSAEAVIVHLLKEKHHAASQNAQLWKLVDKQRTLILGLNKDLERAFQEKDKYRKKLKDIQEAPPLPTTNTLASATVTDEQSAKSGRKDTSWQANQPSIVPPSDATRKDFESTTSPVSATDTSSPIDGKSKFPHPSRKPPPAPLNLQQAETRRAPSASDSDSDYGDAQQTNGRVDRGRRKTREQDDQDREAALQKDIGTYGNMATEAGASGSRDTAVSSSPETIPRELATRSPPNVGESSSLGSILGSRATPASSFNGRSAGSMPMSPGLPLSPRPEDRPIGSPLPRMPRDTSNPLTAGYQTPGLPLSPRMANYPSNFAPVPSNGRPAGPMPSIDPTVKIDSPRPAYFQDNRIYQGLVSDEYPGLLLPPNALPLIQVRVSSSRLRPSRNSYMMSRPLDEEPVFTLSVISRSEISELWRVEKVIGALPPLDQKIRQTSSFAGKLPDRSIFNGHSPAKVDSRRAALNAYFDSLLDTPMDEKAALAVCQFLTNDAIEPRDDETSLLKGPGSAKSDMPRGPDGNPQKEGYLTKRGKNFGGWKARYFVLDGPELRYFESPGGPHMGTIKLHHAQIGKQSPKSSDQQLSNSADDDDNQYRHAFLVLEPKKKDSSALVRHVLCAESDEERDAWVNALMEYVESASSESEGRSSVSKGQTQPQDNNQAQGKQPSGADSRSKLFNNGGKKSGRGVDSPDLDLGSSVQGFSFDDAVQAEPPTIGSTLEQAPRSPRIPAALSTDFRDMTMSSPDQPLQSPRLISGPTNGSVIQDVEAWGNKAKTSTKEKKRSIWGFRTRSSFDLAAQAQASSETLVASSNVQAERNGPVRPVFGIPLAEAVQDCAPPGIDVELPAVVYRCIEYLHSKEAALEEGIFRLSGSNVVIKALKERFNTEGDVDFVSGDQYYDVHAVASLFKQYLRELPTTVLTRELHLDFLRVLELDDRQKKVAAFNSLVHRLPRPNLALLRALSQFLLEIVNNSDVNKMTVRNVGIVFAPTLNIPAPVFSMFLTDYDSIFGDDRSCAKSTELTVDHTLSPDDIRSPRHQMFSDIPTPSYHQTSFRNTETADSGPRTHYDTGFIPMQPSYDQPVSRNEQYNQPPGPSAPYSSLNGMLVPNSDDTRSAKTKRRESSMLFMDSL</sequence>
<feature type="compositionally biased region" description="Polar residues" evidence="2">
    <location>
        <begin position="272"/>
        <end position="288"/>
    </location>
</feature>
<dbReference type="FunFam" id="2.30.29.30:FF:000452">
    <property type="entry name" value="Rho GTPase activator (Bem3)"/>
    <property type="match status" value="1"/>
</dbReference>
<evidence type="ECO:0000259" key="3">
    <source>
        <dbReference type="PROSITE" id="PS50003"/>
    </source>
</evidence>
<feature type="compositionally biased region" description="Polar residues" evidence="2">
    <location>
        <begin position="455"/>
        <end position="464"/>
    </location>
</feature>
<dbReference type="STRING" id="1835702.A0A1F5L6H6"/>
<feature type="region of interest" description="Disordered" evidence="2">
    <location>
        <begin position="1244"/>
        <end position="1331"/>
    </location>
</feature>
<keyword evidence="1" id="KW-0343">GTPase activation</keyword>
<dbReference type="SUPFAM" id="SSF50729">
    <property type="entry name" value="PH domain-like"/>
    <property type="match status" value="1"/>
</dbReference>
<dbReference type="GO" id="GO:0005096">
    <property type="term" value="F:GTPase activator activity"/>
    <property type="evidence" value="ECO:0007669"/>
    <property type="project" value="UniProtKB-KW"/>
</dbReference>
<dbReference type="SUPFAM" id="SSF48350">
    <property type="entry name" value="GTPase activation domain, GAP"/>
    <property type="match status" value="1"/>
</dbReference>
<feature type="compositionally biased region" description="Low complexity" evidence="2">
    <location>
        <begin position="145"/>
        <end position="155"/>
    </location>
</feature>
<feature type="region of interest" description="Disordered" evidence="2">
    <location>
        <begin position="700"/>
        <end position="733"/>
    </location>
</feature>
<accession>A0A1F5L6H6</accession>
<feature type="domain" description="PH" evidence="3">
    <location>
        <begin position="724"/>
        <end position="839"/>
    </location>
</feature>
<dbReference type="InterPro" id="IPR050729">
    <property type="entry name" value="Rho-GAP"/>
</dbReference>
<evidence type="ECO:0000256" key="2">
    <source>
        <dbReference type="SAM" id="MobiDB-lite"/>
    </source>
</evidence>
<dbReference type="Pfam" id="PF00169">
    <property type="entry name" value="PH"/>
    <property type="match status" value="1"/>
</dbReference>
<feature type="compositionally biased region" description="Polar residues" evidence="2">
    <location>
        <begin position="416"/>
        <end position="426"/>
    </location>
</feature>
<dbReference type="PANTHER" id="PTHR23176">
    <property type="entry name" value="RHO/RAC/CDC GTPASE-ACTIVATING PROTEIN"/>
    <property type="match status" value="1"/>
</dbReference>
<dbReference type="InterPro" id="IPR000198">
    <property type="entry name" value="RhoGAP_dom"/>
</dbReference>
<feature type="compositionally biased region" description="Polar residues" evidence="2">
    <location>
        <begin position="316"/>
        <end position="329"/>
    </location>
</feature>
<feature type="compositionally biased region" description="Polar residues" evidence="2">
    <location>
        <begin position="11"/>
        <end position="28"/>
    </location>
</feature>
<evidence type="ECO:0000259" key="4">
    <source>
        <dbReference type="PROSITE" id="PS50238"/>
    </source>
</evidence>
<dbReference type="GO" id="GO:0007165">
    <property type="term" value="P:signal transduction"/>
    <property type="evidence" value="ECO:0007669"/>
    <property type="project" value="InterPro"/>
</dbReference>
<dbReference type="Gene3D" id="1.10.555.10">
    <property type="entry name" value="Rho GTPase activation protein"/>
    <property type="match status" value="1"/>
</dbReference>
<organism evidence="5 6">
    <name type="scientific">Penicillium arizonense</name>
    <dbReference type="NCBI Taxonomy" id="1835702"/>
    <lineage>
        <taxon>Eukaryota</taxon>
        <taxon>Fungi</taxon>
        <taxon>Dikarya</taxon>
        <taxon>Ascomycota</taxon>
        <taxon>Pezizomycotina</taxon>
        <taxon>Eurotiomycetes</taxon>
        <taxon>Eurotiomycetidae</taxon>
        <taxon>Eurotiales</taxon>
        <taxon>Aspergillaceae</taxon>
        <taxon>Penicillium</taxon>
    </lineage>
</organism>
<dbReference type="GeneID" id="34580622"/>
<dbReference type="Gene3D" id="2.30.29.30">
    <property type="entry name" value="Pleckstrin-homology domain (PH domain)/Phosphotyrosine-binding domain (PTB)"/>
    <property type="match status" value="1"/>
</dbReference>
<dbReference type="CDD" id="cd13277">
    <property type="entry name" value="PH_Bem3"/>
    <property type="match status" value="1"/>
</dbReference>
<reference evidence="5 6" key="1">
    <citation type="journal article" date="2016" name="Sci. Rep.">
        <title>Penicillium arizonense, a new, genome sequenced fungal species, reveals a high chemical diversity in secreted metabolites.</title>
        <authorList>
            <person name="Grijseels S."/>
            <person name="Nielsen J.C."/>
            <person name="Randelovic M."/>
            <person name="Nielsen J."/>
            <person name="Nielsen K.F."/>
            <person name="Workman M."/>
            <person name="Frisvad J.C."/>
        </authorList>
    </citation>
    <scope>NUCLEOTIDE SEQUENCE [LARGE SCALE GENOMIC DNA]</scope>
    <source>
        <strain evidence="5 6">CBS 141311</strain>
    </source>
</reference>
<protein>
    <submittedName>
        <fullName evidence="5">Uncharacterized protein</fullName>
    </submittedName>
</protein>
<dbReference type="GO" id="GO:0005938">
    <property type="term" value="C:cell cortex"/>
    <property type="evidence" value="ECO:0007669"/>
    <property type="project" value="UniProtKB-ARBA"/>
</dbReference>
<dbReference type="InterPro" id="IPR008936">
    <property type="entry name" value="Rho_GTPase_activation_prot"/>
</dbReference>
<dbReference type="InterPro" id="IPR011993">
    <property type="entry name" value="PH-like_dom_sf"/>
</dbReference>
<feature type="compositionally biased region" description="Polar residues" evidence="2">
    <location>
        <begin position="775"/>
        <end position="789"/>
    </location>
</feature>
<dbReference type="SMART" id="SM00324">
    <property type="entry name" value="RhoGAP"/>
    <property type="match status" value="1"/>
</dbReference>
<feature type="compositionally biased region" description="Polar residues" evidence="2">
    <location>
        <begin position="1278"/>
        <end position="1291"/>
    </location>
</feature>
<proteinExistence type="predicted"/>
<feature type="compositionally biased region" description="Polar residues" evidence="2">
    <location>
        <begin position="853"/>
        <end position="879"/>
    </location>
</feature>
<dbReference type="RefSeq" id="XP_022484132.1">
    <property type="nucleotide sequence ID" value="XM_022635888.1"/>
</dbReference>
<feature type="region of interest" description="Disordered" evidence="2">
    <location>
        <begin position="262"/>
        <end position="503"/>
    </location>
</feature>
<feature type="compositionally biased region" description="Low complexity" evidence="2">
    <location>
        <begin position="466"/>
        <end position="476"/>
    </location>
</feature>
<dbReference type="PROSITE" id="PS50003">
    <property type="entry name" value="PH_DOMAIN"/>
    <property type="match status" value="1"/>
</dbReference>
<feature type="region of interest" description="Disordered" evidence="2">
    <location>
        <begin position="1"/>
        <end position="166"/>
    </location>
</feature>
<feature type="region of interest" description="Disordered" evidence="2">
    <location>
        <begin position="772"/>
        <end position="794"/>
    </location>
</feature>
<dbReference type="PANTHER" id="PTHR23176:SF129">
    <property type="entry name" value="RHO GTPASE ACTIVATING PROTEIN AT 16F, ISOFORM E-RELATED"/>
    <property type="match status" value="1"/>
</dbReference>
<dbReference type="Pfam" id="PF00620">
    <property type="entry name" value="RhoGAP"/>
    <property type="match status" value="1"/>
</dbReference>
<dbReference type="FunFam" id="1.10.555.10:FF:000066">
    <property type="entry name" value="Rho GTPase activator (Bem3), putative"/>
    <property type="match status" value="1"/>
</dbReference>
<dbReference type="SMART" id="SM00233">
    <property type="entry name" value="PH"/>
    <property type="match status" value="1"/>
</dbReference>
<keyword evidence="6" id="KW-1185">Reference proteome</keyword>
<feature type="compositionally biased region" description="Low complexity" evidence="2">
    <location>
        <begin position="443"/>
        <end position="452"/>
    </location>
</feature>
<feature type="compositionally biased region" description="Low complexity" evidence="2">
    <location>
        <begin position="71"/>
        <end position="91"/>
    </location>
</feature>
<evidence type="ECO:0000313" key="6">
    <source>
        <dbReference type="Proteomes" id="UP000177622"/>
    </source>
</evidence>
<feature type="domain" description="Rho-GAP" evidence="4">
    <location>
        <begin position="1028"/>
        <end position="1231"/>
    </location>
</feature>